<evidence type="ECO:0000313" key="9">
    <source>
        <dbReference type="Proteomes" id="UP001186944"/>
    </source>
</evidence>
<evidence type="ECO:0000256" key="3">
    <source>
        <dbReference type="ARBA" id="ARBA00022490"/>
    </source>
</evidence>
<evidence type="ECO:0000256" key="4">
    <source>
        <dbReference type="ARBA" id="ARBA00022583"/>
    </source>
</evidence>
<dbReference type="Proteomes" id="UP001186944">
    <property type="component" value="Unassembled WGS sequence"/>
</dbReference>
<gene>
    <name evidence="8" type="ORF">FSP39_024007</name>
</gene>
<evidence type="ECO:0000313" key="8">
    <source>
        <dbReference type="EMBL" id="KAK3094084.1"/>
    </source>
</evidence>
<feature type="compositionally biased region" description="Basic and acidic residues" evidence="5">
    <location>
        <begin position="647"/>
        <end position="656"/>
    </location>
</feature>
<organism evidence="8 9">
    <name type="scientific">Pinctada imbricata</name>
    <name type="common">Atlantic pearl-oyster</name>
    <name type="synonym">Pinctada martensii</name>
    <dbReference type="NCBI Taxonomy" id="66713"/>
    <lineage>
        <taxon>Eukaryota</taxon>
        <taxon>Metazoa</taxon>
        <taxon>Spiralia</taxon>
        <taxon>Lophotrochozoa</taxon>
        <taxon>Mollusca</taxon>
        <taxon>Bivalvia</taxon>
        <taxon>Autobranchia</taxon>
        <taxon>Pteriomorphia</taxon>
        <taxon>Pterioida</taxon>
        <taxon>Pterioidea</taxon>
        <taxon>Pteriidae</taxon>
        <taxon>Pinctada</taxon>
    </lineage>
</organism>
<feature type="compositionally biased region" description="Low complexity" evidence="5">
    <location>
        <begin position="796"/>
        <end position="807"/>
    </location>
</feature>
<accession>A0AA88XXY8</accession>
<dbReference type="InterPro" id="IPR036168">
    <property type="entry name" value="AP2_Mu_C_sf"/>
</dbReference>
<dbReference type="Gene3D" id="2.60.40.1170">
    <property type="entry name" value="Mu homology domain, subdomain B"/>
    <property type="match status" value="3"/>
</dbReference>
<evidence type="ECO:0000256" key="2">
    <source>
        <dbReference type="ARBA" id="ARBA00005579"/>
    </source>
</evidence>
<feature type="region of interest" description="Disordered" evidence="5">
    <location>
        <begin position="1"/>
        <end position="185"/>
    </location>
</feature>
<dbReference type="InterPro" id="IPR050431">
    <property type="entry name" value="Adaptor_comp_med_subunit"/>
</dbReference>
<dbReference type="PANTHER" id="PTHR10529">
    <property type="entry name" value="AP COMPLEX SUBUNIT MU"/>
    <property type="match status" value="1"/>
</dbReference>
<comment type="subcellular location">
    <subcellularLocation>
        <location evidence="1">Cytoplasm</location>
    </subcellularLocation>
</comment>
<feature type="compositionally biased region" description="Low complexity" evidence="5">
    <location>
        <begin position="56"/>
        <end position="87"/>
    </location>
</feature>
<evidence type="ECO:0000256" key="1">
    <source>
        <dbReference type="ARBA" id="ARBA00004496"/>
    </source>
</evidence>
<feature type="compositionally biased region" description="Pro residues" evidence="5">
    <location>
        <begin position="731"/>
        <end position="752"/>
    </location>
</feature>
<dbReference type="Pfam" id="PF00928">
    <property type="entry name" value="Adap_comp_sub"/>
    <property type="match status" value="1"/>
</dbReference>
<dbReference type="GO" id="GO:0006897">
    <property type="term" value="P:endocytosis"/>
    <property type="evidence" value="ECO:0007669"/>
    <property type="project" value="UniProtKB-KW"/>
</dbReference>
<reference evidence="8" key="1">
    <citation type="submission" date="2019-08" db="EMBL/GenBank/DDBJ databases">
        <title>The improved chromosome-level genome for the pearl oyster Pinctada fucata martensii using PacBio sequencing and Hi-C.</title>
        <authorList>
            <person name="Zheng Z."/>
        </authorList>
    </citation>
    <scope>NUCLEOTIDE SEQUENCE</scope>
    <source>
        <strain evidence="8">ZZ-2019</strain>
        <tissue evidence="8">Adductor muscle</tissue>
    </source>
</reference>
<sequence>MSANSFDESSNLVIEVTSPSDKNDGHFDDPGNSTDSDLKDKSSKAGFFKKKRSKSPFRSPLKSPIKSPLKSPFKSSKPSKSSKSLKSPTEELLPDDVKDIEEKIKEKDSDEWKAFQQMQERIKQNVLKSQSSLSKLTNENCEGSSEKKGEASIKTKRRAPDIPKWSTSSYDDESSLIKDKNDSNGIVEDSAFDEKVISDDIESLDLNLTSFISPGRTPNPPANSLRTSMENLDEASGTNTGEQSAPEADLLGLSLDNDSSNVACSSEVGQDEYINQDLLGLDNFISMDSQQGSLHSSFDVPDMMMYGSSVHSSARTTPLGFDDPELFPGINEPSTLTSSFVSEMVNEFLQLDTMKEASPNLSLNPFDSTAAKVRDDLDSLDPFAPSKAGIQSEDLFQQPKSLENSGLSSSLQPQPISSEFDPFTAIDDSNEDTETGIDLPVGSNGATMFDPFDGGKHNTIGRATLDHVYDNFGFGLADAKQNETNAPDASSDEHSILFDNNKNELHEPINPFLSETSVKEQSNAKGSEISDKLFDDPFSGVVKQGLGDSGIQGDIWGTDNIDSSKLDSNVANPFQDDIFSFEAVSTSDTSAASTDRTAKLNPFLSDDLSSSSLPVNKNPFLDVEGSNEARPSNVSTDLGLFLMQSSHDKQNDEKVKSPTLEDLDPFKPSVAKTAETRVVGDTENDTLDPFKGTKLLNFDDDVDDDDEDTTFKLKIKPVMSDTNTITNLADLPPPPAIKPPPAPMRSPQPPRENPFNRDSPPEENFAKFEIMHEKEEEEETEENENEKKAPPQISMEKSSSISTTETTTPEEELNLEPLESFYPASDKQIWKLMLRQPTKKKLTTNRYWKNISVKVLRQSDGPVIKLYRDDECKDSVQELPLQPCYSVSDISLQHYDQYGKIHTVKMQYIFYRERVGLKAERLTPSFVRKPKATMILDHAPQVSELMKFGCLDKLEMQSFVREIEDSLMNLEVHREKTLTYVKEEVCAEVWDEYMAELDSTGKMLTQKARCRVFFLAFVTGMPTCEIGLNDRRRRGKEVVGRHDIIPIKTEEWIRIEDPVFHCCIDKNEFEKSNNIRFHPLDACQVELVRYRVRLRENKELPLQLKIQQILRDSRCEIRCDLLVTGYHSFSKKHGQFPCENIEIHFPIPESWIYLFRYEKRFGYGSFKSAMRKPGKIKGLERITMMAQGLLSPTLMEADVGVAKYENLYKAVVWRIPRLPERNEGAYKAHLFRMTLDFSAHDDIPESFELYSSVDFTMPSCTVSQSQVRSISVENPNPPEKWVRYLAKYHYRIEIDHIDERTKKKEEVEVKTESPAEENSDDSD</sequence>
<dbReference type="PROSITE" id="PS51072">
    <property type="entry name" value="MHD"/>
    <property type="match status" value="1"/>
</dbReference>
<evidence type="ECO:0000259" key="6">
    <source>
        <dbReference type="PROSITE" id="PS51070"/>
    </source>
</evidence>
<feature type="compositionally biased region" description="Acidic residues" evidence="5">
    <location>
        <begin position="1314"/>
        <end position="1323"/>
    </location>
</feature>
<evidence type="ECO:0000259" key="7">
    <source>
        <dbReference type="PROSITE" id="PS51072"/>
    </source>
</evidence>
<comment type="caution">
    <text evidence="8">The sequence shown here is derived from an EMBL/GenBank/DDBJ whole genome shotgun (WGS) entry which is preliminary data.</text>
</comment>
<evidence type="ECO:0008006" key="10">
    <source>
        <dbReference type="Google" id="ProtNLM"/>
    </source>
</evidence>
<feature type="region of interest" description="Disordered" evidence="5">
    <location>
        <begin position="647"/>
        <end position="666"/>
    </location>
</feature>
<dbReference type="PROSITE" id="PS51070">
    <property type="entry name" value="SHD"/>
    <property type="match status" value="1"/>
</dbReference>
<comment type="similarity">
    <text evidence="2">Belongs to the Stoned B family.</text>
</comment>
<feature type="compositionally biased region" description="Polar residues" evidence="5">
    <location>
        <begin position="1"/>
        <end position="20"/>
    </location>
</feature>
<feature type="compositionally biased region" description="Polar residues" evidence="5">
    <location>
        <begin position="126"/>
        <end position="143"/>
    </location>
</feature>
<dbReference type="GO" id="GO:0005737">
    <property type="term" value="C:cytoplasm"/>
    <property type="evidence" value="ECO:0007669"/>
    <property type="project" value="UniProtKB-SubCell"/>
</dbReference>
<feature type="compositionally biased region" description="Basic and acidic residues" evidence="5">
    <location>
        <begin position="95"/>
        <end position="113"/>
    </location>
</feature>
<name>A0AA88XXY8_PINIB</name>
<dbReference type="SUPFAM" id="SSF49447">
    <property type="entry name" value="Second domain of Mu2 adaptin subunit (ap50) of ap2 adaptor"/>
    <property type="match status" value="1"/>
</dbReference>
<keyword evidence="4" id="KW-0254">Endocytosis</keyword>
<dbReference type="EMBL" id="VSWD01000009">
    <property type="protein sequence ID" value="KAK3094084.1"/>
    <property type="molecule type" value="Genomic_DNA"/>
</dbReference>
<proteinExistence type="inferred from homology"/>
<feature type="region of interest" description="Disordered" evidence="5">
    <location>
        <begin position="1301"/>
        <end position="1323"/>
    </location>
</feature>
<keyword evidence="9" id="KW-1185">Reference proteome</keyword>
<feature type="compositionally biased region" description="Basic and acidic residues" evidence="5">
    <location>
        <begin position="144"/>
        <end position="161"/>
    </location>
</feature>
<feature type="compositionally biased region" description="Basic and acidic residues" evidence="5">
    <location>
        <begin position="1301"/>
        <end position="1313"/>
    </location>
</feature>
<protein>
    <recommendedName>
        <fullName evidence="10">Protein stoned-B</fullName>
    </recommendedName>
</protein>
<feature type="domain" description="SHD" evidence="6">
    <location>
        <begin position="829"/>
        <end position="978"/>
    </location>
</feature>
<dbReference type="InterPro" id="IPR028565">
    <property type="entry name" value="MHD"/>
</dbReference>
<dbReference type="FunFam" id="2.60.40.1170:FF:000022">
    <property type="entry name" value="AP-1 complex subunit mu"/>
    <property type="match status" value="1"/>
</dbReference>
<feature type="compositionally biased region" description="Basic and acidic residues" evidence="5">
    <location>
        <begin position="764"/>
        <end position="774"/>
    </location>
</feature>
<dbReference type="InterPro" id="IPR012320">
    <property type="entry name" value="SHD_dom"/>
</dbReference>
<feature type="compositionally biased region" description="Acidic residues" evidence="5">
    <location>
        <begin position="775"/>
        <end position="784"/>
    </location>
</feature>
<feature type="region of interest" description="Disordered" evidence="5">
    <location>
        <begin position="724"/>
        <end position="818"/>
    </location>
</feature>
<evidence type="ECO:0000256" key="5">
    <source>
        <dbReference type="SAM" id="MobiDB-lite"/>
    </source>
</evidence>
<keyword evidence="3" id="KW-0963">Cytoplasm</keyword>
<feature type="domain" description="MHD" evidence="7">
    <location>
        <begin position="982"/>
        <end position="1295"/>
    </location>
</feature>